<name>A0A1I5U0E5_9PSEU</name>
<reference evidence="2 3" key="1">
    <citation type="submission" date="2016-10" db="EMBL/GenBank/DDBJ databases">
        <authorList>
            <person name="de Groot N.N."/>
        </authorList>
    </citation>
    <scope>NUCLEOTIDE SEQUENCE [LARGE SCALE GENOMIC DNA]</scope>
    <source>
        <strain evidence="2 3">DSM 44637</strain>
    </source>
</reference>
<dbReference type="RefSeq" id="WP_093575021.1">
    <property type="nucleotide sequence ID" value="NZ_FOWC01000007.1"/>
</dbReference>
<dbReference type="EMBL" id="FOWC01000007">
    <property type="protein sequence ID" value="SFP88651.1"/>
    <property type="molecule type" value="Genomic_DNA"/>
</dbReference>
<organism evidence="2 3">
    <name type="scientific">Amycolatopsis rubida</name>
    <dbReference type="NCBI Taxonomy" id="112413"/>
    <lineage>
        <taxon>Bacteria</taxon>
        <taxon>Bacillati</taxon>
        <taxon>Actinomycetota</taxon>
        <taxon>Actinomycetes</taxon>
        <taxon>Pseudonocardiales</taxon>
        <taxon>Pseudonocardiaceae</taxon>
        <taxon>Amycolatopsis</taxon>
    </lineage>
</organism>
<evidence type="ECO:0000313" key="3">
    <source>
        <dbReference type="Proteomes" id="UP000199137"/>
    </source>
</evidence>
<evidence type="ECO:0000256" key="1">
    <source>
        <dbReference type="SAM" id="MobiDB-lite"/>
    </source>
</evidence>
<gene>
    <name evidence="2" type="ORF">SAMN05421854_107330</name>
</gene>
<evidence type="ECO:0000313" key="2">
    <source>
        <dbReference type="EMBL" id="SFP88651.1"/>
    </source>
</evidence>
<accession>A0A1I5U0E5</accession>
<dbReference type="STRING" id="112413.SAMN05421854_107330"/>
<feature type="region of interest" description="Disordered" evidence="1">
    <location>
        <begin position="1"/>
        <end position="22"/>
    </location>
</feature>
<protein>
    <submittedName>
        <fullName evidence="2">Uncharacterized protein</fullName>
    </submittedName>
</protein>
<dbReference type="Proteomes" id="UP000199137">
    <property type="component" value="Unassembled WGS sequence"/>
</dbReference>
<dbReference type="OrthoDB" id="5518337at2"/>
<sequence>MTKAQRYAAAREDGDDRPDLHGHELQPIFQGWFGRPARDVRRCLASGAGPAVDDPVSYAFLVVVPRPASYGPARAWLSGIGANPLRQHARGRYRRMTACDHGPQVVDGPAGPVAGLADAQARVRELADLAPGGGAGR</sequence>
<dbReference type="AlphaFoldDB" id="A0A1I5U0E5"/>
<proteinExistence type="predicted"/>
<feature type="compositionally biased region" description="Basic and acidic residues" evidence="1">
    <location>
        <begin position="9"/>
        <end position="22"/>
    </location>
</feature>